<dbReference type="InterPro" id="IPR035906">
    <property type="entry name" value="MetI-like_sf"/>
</dbReference>
<feature type="transmembrane region" description="Helical" evidence="7">
    <location>
        <begin position="177"/>
        <end position="195"/>
    </location>
</feature>
<feature type="transmembrane region" description="Helical" evidence="7">
    <location>
        <begin position="244"/>
        <end position="269"/>
    </location>
</feature>
<feature type="transmembrane region" description="Helical" evidence="7">
    <location>
        <begin position="281"/>
        <end position="303"/>
    </location>
</feature>
<evidence type="ECO:0000256" key="6">
    <source>
        <dbReference type="ARBA" id="ARBA00023136"/>
    </source>
</evidence>
<evidence type="ECO:0000313" key="9">
    <source>
        <dbReference type="EMBL" id="EFW30131.1"/>
    </source>
</evidence>
<dbReference type="Proteomes" id="UP000004633">
    <property type="component" value="Unassembled WGS sequence"/>
</dbReference>
<feature type="transmembrane region" description="Helical" evidence="7">
    <location>
        <begin position="135"/>
        <end position="157"/>
    </location>
</feature>
<dbReference type="GO" id="GO:0055085">
    <property type="term" value="P:transmembrane transport"/>
    <property type="evidence" value="ECO:0007669"/>
    <property type="project" value="InterPro"/>
</dbReference>
<evidence type="ECO:0000256" key="2">
    <source>
        <dbReference type="ARBA" id="ARBA00022448"/>
    </source>
</evidence>
<sequence>MKTYFRQRLLLLLPTLVGMTALVFALGFISPSDPAAVIMTMDGVTAPSPEEIAAKRVELGLDRPYAVQYAAWLGGVLRGDWGVSFITGKNVLQELLQALPVTLSLAGMALLWVILLSVPLGAVMAVYRHGAAERWLTLLSIALTSLPSFWLAIVLMQILCENLRIFPTSGYGTVRHLLLPGLVLGAGTIGAVMRLQRDALTDVLAENYILTARAKGLPLFYIVYRHALRNAFIATATMLGNYAGALLGGAAIIELIFALPGLGTLALTAVQARDYPMIQGYVLMVGCMMILVNMCVDVFYVMLKPNLRLGDGQND</sequence>
<dbReference type="SUPFAM" id="SSF161098">
    <property type="entry name" value="MetI-like"/>
    <property type="match status" value="1"/>
</dbReference>
<organism evidence="9 10">
    <name type="scientific">Selenomonas artemidis F0399</name>
    <dbReference type="NCBI Taxonomy" id="749551"/>
    <lineage>
        <taxon>Bacteria</taxon>
        <taxon>Bacillati</taxon>
        <taxon>Bacillota</taxon>
        <taxon>Negativicutes</taxon>
        <taxon>Selenomonadales</taxon>
        <taxon>Selenomonadaceae</taxon>
        <taxon>Selenomonas</taxon>
    </lineage>
</organism>
<dbReference type="HOGENOM" id="CLU_036879_0_2_9"/>
<evidence type="ECO:0000256" key="7">
    <source>
        <dbReference type="RuleBase" id="RU363032"/>
    </source>
</evidence>
<dbReference type="RefSeq" id="WP_009349351.1">
    <property type="nucleotide sequence ID" value="NZ_GL638132.1"/>
</dbReference>
<evidence type="ECO:0000313" key="10">
    <source>
        <dbReference type="Proteomes" id="UP000004633"/>
    </source>
</evidence>
<dbReference type="Gene3D" id="1.10.3720.10">
    <property type="entry name" value="MetI-like"/>
    <property type="match status" value="1"/>
</dbReference>
<evidence type="ECO:0000256" key="1">
    <source>
        <dbReference type="ARBA" id="ARBA00004651"/>
    </source>
</evidence>
<keyword evidence="2 7" id="KW-0813">Transport</keyword>
<keyword evidence="5 7" id="KW-1133">Transmembrane helix</keyword>
<dbReference type="PANTHER" id="PTHR43163">
    <property type="entry name" value="DIPEPTIDE TRANSPORT SYSTEM PERMEASE PROTEIN DPPB-RELATED"/>
    <property type="match status" value="1"/>
</dbReference>
<feature type="transmembrane region" description="Helical" evidence="7">
    <location>
        <begin position="101"/>
        <end position="123"/>
    </location>
</feature>
<evidence type="ECO:0000259" key="8">
    <source>
        <dbReference type="PROSITE" id="PS50928"/>
    </source>
</evidence>
<dbReference type="InterPro" id="IPR045621">
    <property type="entry name" value="BPD_transp_1_N"/>
</dbReference>
<gene>
    <name evidence="9" type="ORF">HMPREF9555_00673</name>
</gene>
<comment type="subcellular location">
    <subcellularLocation>
        <location evidence="1 7">Cell membrane</location>
        <topology evidence="1 7">Multi-pass membrane protein</topology>
    </subcellularLocation>
</comment>
<keyword evidence="10" id="KW-1185">Reference proteome</keyword>
<evidence type="ECO:0000256" key="4">
    <source>
        <dbReference type="ARBA" id="ARBA00022692"/>
    </source>
</evidence>
<dbReference type="GO" id="GO:0005886">
    <property type="term" value="C:plasma membrane"/>
    <property type="evidence" value="ECO:0007669"/>
    <property type="project" value="UniProtKB-SubCell"/>
</dbReference>
<keyword evidence="6 7" id="KW-0472">Membrane</keyword>
<dbReference type="PANTHER" id="PTHR43163:SF6">
    <property type="entry name" value="DIPEPTIDE TRANSPORT SYSTEM PERMEASE PROTEIN DPPB-RELATED"/>
    <property type="match status" value="1"/>
</dbReference>
<protein>
    <submittedName>
        <fullName evidence="9">ABC transporter, permease protein</fullName>
    </submittedName>
</protein>
<evidence type="ECO:0000256" key="3">
    <source>
        <dbReference type="ARBA" id="ARBA00022475"/>
    </source>
</evidence>
<feature type="domain" description="ABC transmembrane type-1" evidence="8">
    <location>
        <begin position="99"/>
        <end position="300"/>
    </location>
</feature>
<keyword evidence="3" id="KW-1003">Cell membrane</keyword>
<dbReference type="CDD" id="cd06261">
    <property type="entry name" value="TM_PBP2"/>
    <property type="match status" value="1"/>
</dbReference>
<comment type="caution">
    <text evidence="9">The sequence shown here is derived from an EMBL/GenBank/DDBJ whole genome shotgun (WGS) entry which is preliminary data.</text>
</comment>
<dbReference type="AlphaFoldDB" id="E7N122"/>
<dbReference type="PROSITE" id="PS50928">
    <property type="entry name" value="ABC_TM1"/>
    <property type="match status" value="1"/>
</dbReference>
<name>E7N122_9FIRM</name>
<proteinExistence type="inferred from homology"/>
<keyword evidence="4 7" id="KW-0812">Transmembrane</keyword>
<dbReference type="InterPro" id="IPR000515">
    <property type="entry name" value="MetI-like"/>
</dbReference>
<dbReference type="Pfam" id="PF19300">
    <property type="entry name" value="BPD_transp_1_N"/>
    <property type="match status" value="1"/>
</dbReference>
<evidence type="ECO:0000256" key="5">
    <source>
        <dbReference type="ARBA" id="ARBA00022989"/>
    </source>
</evidence>
<dbReference type="EMBL" id="AECV01000008">
    <property type="protein sequence ID" value="EFW30131.1"/>
    <property type="molecule type" value="Genomic_DNA"/>
</dbReference>
<reference evidence="9 10" key="1">
    <citation type="submission" date="2010-08" db="EMBL/GenBank/DDBJ databases">
        <authorList>
            <person name="Weinstock G."/>
            <person name="Sodergren E."/>
            <person name="Clifton S."/>
            <person name="Fulton L."/>
            <person name="Fulton B."/>
            <person name="Courtney L."/>
            <person name="Fronick C."/>
            <person name="Harrison M."/>
            <person name="Strong C."/>
            <person name="Farmer C."/>
            <person name="Delahaunty K."/>
            <person name="Markovic C."/>
            <person name="Hall O."/>
            <person name="Minx P."/>
            <person name="Tomlinson C."/>
            <person name="Mitreva M."/>
            <person name="Hou S."/>
            <person name="Chen J."/>
            <person name="Wollam A."/>
            <person name="Pepin K.H."/>
            <person name="Johnson M."/>
            <person name="Bhonagiri V."/>
            <person name="Zhang X."/>
            <person name="Suruliraj S."/>
            <person name="Warren W."/>
            <person name="Chinwalla A."/>
            <person name="Mardis E.R."/>
            <person name="Wilson R.K."/>
        </authorList>
    </citation>
    <scope>NUCLEOTIDE SEQUENCE [LARGE SCALE GENOMIC DNA]</scope>
    <source>
        <strain evidence="9 10">F0399</strain>
    </source>
</reference>
<comment type="similarity">
    <text evidence="7">Belongs to the binding-protein-dependent transport system permease family.</text>
</comment>
<accession>E7N122</accession>
<dbReference type="STRING" id="749551.HMPREF9555_00673"/>
<dbReference type="Pfam" id="PF00528">
    <property type="entry name" value="BPD_transp_1"/>
    <property type="match status" value="1"/>
</dbReference>